<keyword evidence="3" id="KW-1185">Reference proteome</keyword>
<feature type="transmembrane region" description="Helical" evidence="1">
    <location>
        <begin position="66"/>
        <end position="87"/>
    </location>
</feature>
<dbReference type="EMBL" id="JYJG01000207">
    <property type="protein sequence ID" value="KJK45553.1"/>
    <property type="molecule type" value="Genomic_DNA"/>
</dbReference>
<evidence type="ECO:0000313" key="2">
    <source>
        <dbReference type="EMBL" id="KJK45553.1"/>
    </source>
</evidence>
<feature type="transmembrane region" description="Helical" evidence="1">
    <location>
        <begin position="43"/>
        <end position="59"/>
    </location>
</feature>
<keyword evidence="1" id="KW-0812">Transmembrane</keyword>
<proteinExistence type="predicted"/>
<accession>A0A0F0GVV9</accession>
<evidence type="ECO:0000256" key="1">
    <source>
        <dbReference type="SAM" id="Phobius"/>
    </source>
</evidence>
<feature type="transmembrane region" description="Helical" evidence="1">
    <location>
        <begin position="20"/>
        <end position="37"/>
    </location>
</feature>
<keyword evidence="1" id="KW-0472">Membrane</keyword>
<gene>
    <name evidence="2" type="ORF">UK23_25735</name>
</gene>
<comment type="caution">
    <text evidence="2">The sequence shown here is derived from an EMBL/GenBank/DDBJ whole genome shotgun (WGS) entry which is preliminary data.</text>
</comment>
<reference evidence="2 3" key="1">
    <citation type="submission" date="2015-02" db="EMBL/GenBank/DDBJ databases">
        <authorList>
            <person name="Ju K.-S."/>
            <person name="Doroghazi J.R."/>
            <person name="Metcalf W."/>
        </authorList>
    </citation>
    <scope>NUCLEOTIDE SEQUENCE [LARGE SCALE GENOMIC DNA]</scope>
    <source>
        <strain evidence="2 3">NRRL B-16140</strain>
    </source>
</reference>
<dbReference type="RefSeq" id="WP_045314212.1">
    <property type="nucleotide sequence ID" value="NZ_JYJG01000207.1"/>
</dbReference>
<name>A0A0F0GVV9_LENAE</name>
<dbReference type="AlphaFoldDB" id="A0A0F0GVV9"/>
<sequence>MTRRDDDLAQDSILRGAHTGAWLLGLALLALALVGVIRWPHPVWLAPISCALLALSATHRFRRGRILLGVLALALLIGTAALAELALDIVR</sequence>
<keyword evidence="1" id="KW-1133">Transmembrane helix</keyword>
<evidence type="ECO:0000313" key="3">
    <source>
        <dbReference type="Proteomes" id="UP000033393"/>
    </source>
</evidence>
<dbReference type="Proteomes" id="UP000033393">
    <property type="component" value="Unassembled WGS sequence"/>
</dbReference>
<organism evidence="2 3">
    <name type="scientific">Lentzea aerocolonigenes</name>
    <name type="common">Lechevalieria aerocolonigenes</name>
    <name type="synonym">Saccharothrix aerocolonigenes</name>
    <dbReference type="NCBI Taxonomy" id="68170"/>
    <lineage>
        <taxon>Bacteria</taxon>
        <taxon>Bacillati</taxon>
        <taxon>Actinomycetota</taxon>
        <taxon>Actinomycetes</taxon>
        <taxon>Pseudonocardiales</taxon>
        <taxon>Pseudonocardiaceae</taxon>
        <taxon>Lentzea</taxon>
    </lineage>
</organism>
<dbReference type="PATRIC" id="fig|68170.10.peg.6409"/>
<protein>
    <submittedName>
        <fullName evidence="2">Uncharacterized protein</fullName>
    </submittedName>
</protein>